<dbReference type="Proteomes" id="UP000070700">
    <property type="component" value="Unassembled WGS sequence"/>
</dbReference>
<reference evidence="1 2" key="1">
    <citation type="submission" date="2015-10" db="EMBL/GenBank/DDBJ databases">
        <title>Full genome of DAOMC 229536 Phialocephala scopiformis, a fungal endophyte of spruce producing the potent anti-insectan compound rugulosin.</title>
        <authorList>
            <consortium name="DOE Joint Genome Institute"/>
            <person name="Walker A.K."/>
            <person name="Frasz S.L."/>
            <person name="Seifert K.A."/>
            <person name="Miller J.D."/>
            <person name="Mondo S.J."/>
            <person name="Labutti K."/>
            <person name="Lipzen A."/>
            <person name="Dockter R."/>
            <person name="Kennedy M."/>
            <person name="Grigoriev I.V."/>
            <person name="Spatafora J.W."/>
        </authorList>
    </citation>
    <scope>NUCLEOTIDE SEQUENCE [LARGE SCALE GENOMIC DNA]</scope>
    <source>
        <strain evidence="1 2">CBS 120377</strain>
    </source>
</reference>
<sequence length="153" mass="17367">MTKDQFELTVYHHTLSICIQQAGVVWVEVWEVRVEHPVTNSCNTQSLYEDLKSILQNASFQLNHLFPSIATALKHGPDQQAQLTIFGNLRQDQCRPRVDTSGQSIQFRCNVFQPGAKLASAFIFPSLLDSFQISPFLWKSSCSREPFPAHSRS</sequence>
<dbReference type="InParanoid" id="A0A132BEJ0"/>
<proteinExistence type="predicted"/>
<dbReference type="KEGG" id="psco:LY89DRAFT_269718"/>
<protein>
    <submittedName>
        <fullName evidence="1">Uncharacterized protein</fullName>
    </submittedName>
</protein>
<dbReference type="AlphaFoldDB" id="A0A132BEJ0"/>
<dbReference type="EMBL" id="KQ947430">
    <property type="protein sequence ID" value="KUJ10097.1"/>
    <property type="molecule type" value="Genomic_DNA"/>
</dbReference>
<name>A0A132BEJ0_MOLSC</name>
<organism evidence="1 2">
    <name type="scientific">Mollisia scopiformis</name>
    <name type="common">Conifer needle endophyte fungus</name>
    <name type="synonym">Phialocephala scopiformis</name>
    <dbReference type="NCBI Taxonomy" id="149040"/>
    <lineage>
        <taxon>Eukaryota</taxon>
        <taxon>Fungi</taxon>
        <taxon>Dikarya</taxon>
        <taxon>Ascomycota</taxon>
        <taxon>Pezizomycotina</taxon>
        <taxon>Leotiomycetes</taxon>
        <taxon>Helotiales</taxon>
        <taxon>Mollisiaceae</taxon>
        <taxon>Mollisia</taxon>
    </lineage>
</organism>
<keyword evidence="2" id="KW-1185">Reference proteome</keyword>
<dbReference type="RefSeq" id="XP_018064452.1">
    <property type="nucleotide sequence ID" value="XM_018206352.1"/>
</dbReference>
<gene>
    <name evidence="1" type="ORF">LY89DRAFT_269718</name>
</gene>
<evidence type="ECO:0000313" key="2">
    <source>
        <dbReference type="Proteomes" id="UP000070700"/>
    </source>
</evidence>
<accession>A0A132BEJ0</accession>
<evidence type="ECO:0000313" key="1">
    <source>
        <dbReference type="EMBL" id="KUJ10097.1"/>
    </source>
</evidence>
<dbReference type="GeneID" id="28816078"/>